<dbReference type="GO" id="GO:0016787">
    <property type="term" value="F:hydrolase activity"/>
    <property type="evidence" value="ECO:0007669"/>
    <property type="project" value="UniProtKB-KW"/>
</dbReference>
<dbReference type="KEGG" id="tuz:TUZN_0616"/>
<keyword evidence="5" id="KW-1185">Reference proteome</keyword>
<dbReference type="EMBL" id="CP002590">
    <property type="protein sequence ID" value="AEA12110.1"/>
    <property type="molecule type" value="Genomic_DNA"/>
</dbReference>
<dbReference type="Pfam" id="PF10996">
    <property type="entry name" value="Beta-Casp"/>
    <property type="match status" value="1"/>
</dbReference>
<dbReference type="PANTHER" id="PTHR11203:SF52">
    <property type="entry name" value="MRNA 3-END PROCESSING FACTOR"/>
    <property type="match status" value="1"/>
</dbReference>
<name>F2L454_THEU7</name>
<organism evidence="4 5">
    <name type="scientific">Thermoproteus uzoniensis (strain 768-20)</name>
    <dbReference type="NCBI Taxonomy" id="999630"/>
    <lineage>
        <taxon>Archaea</taxon>
        <taxon>Thermoproteota</taxon>
        <taxon>Thermoprotei</taxon>
        <taxon>Thermoproteales</taxon>
        <taxon>Thermoproteaceae</taxon>
        <taxon>Thermoproteus</taxon>
    </lineage>
</organism>
<keyword evidence="1" id="KW-0378">Hydrolase</keyword>
<dbReference type="SMART" id="SM00849">
    <property type="entry name" value="Lactamase_B"/>
    <property type="match status" value="1"/>
</dbReference>
<dbReference type="eggNOG" id="arCOG00541">
    <property type="taxonomic scope" value="Archaea"/>
</dbReference>
<dbReference type="RefSeq" id="WP_013679446.1">
    <property type="nucleotide sequence ID" value="NC_015315.1"/>
</dbReference>
<dbReference type="InterPro" id="IPR001279">
    <property type="entry name" value="Metallo-B-lactamas"/>
</dbReference>
<dbReference type="AlphaFoldDB" id="F2L454"/>
<dbReference type="STRING" id="999630.TUZN_0616"/>
<protein>
    <submittedName>
        <fullName evidence="4">mRNA 3'-end processing factor, putative</fullName>
    </submittedName>
</protein>
<dbReference type="PANTHER" id="PTHR11203">
    <property type="entry name" value="CLEAVAGE AND POLYADENYLATION SPECIFICITY FACTOR FAMILY MEMBER"/>
    <property type="match status" value="1"/>
</dbReference>
<feature type="domain" description="Metallo-beta-lactamase" evidence="2">
    <location>
        <begin position="13"/>
        <end position="218"/>
    </location>
</feature>
<feature type="domain" description="Beta-Casp" evidence="3">
    <location>
        <begin position="231"/>
        <end position="341"/>
    </location>
</feature>
<dbReference type="Gene3D" id="3.60.15.10">
    <property type="entry name" value="Ribonuclease Z/Hydroxyacylglutathione hydrolase-like"/>
    <property type="match status" value="1"/>
</dbReference>
<dbReference type="OrthoDB" id="40950at2157"/>
<accession>F2L454</accession>
<dbReference type="SMART" id="SM01027">
    <property type="entry name" value="Beta-Casp"/>
    <property type="match status" value="1"/>
</dbReference>
<dbReference type="Pfam" id="PF07521">
    <property type="entry name" value="RMMBL"/>
    <property type="match status" value="1"/>
</dbReference>
<reference evidence="4 5" key="1">
    <citation type="journal article" date="2011" name="J. Bacteriol.">
        <title>Complete genome sequence of the thermoacidophilic crenarchaeon Thermoproteus uzoniensis 768-20.</title>
        <authorList>
            <person name="Mardanov A.V."/>
            <person name="Gumerov V.M."/>
            <person name="Beletsky A.V."/>
            <person name="Prokofeva M.I."/>
            <person name="Bonch-Osmolovskaya E.A."/>
            <person name="Ravin N.V."/>
            <person name="Skryabin K.G."/>
        </authorList>
    </citation>
    <scope>NUCLEOTIDE SEQUENCE [LARGE SCALE GENOMIC DNA]</scope>
    <source>
        <strain evidence="4 5">768-20</strain>
    </source>
</reference>
<evidence type="ECO:0000256" key="1">
    <source>
        <dbReference type="ARBA" id="ARBA00022801"/>
    </source>
</evidence>
<dbReference type="GO" id="GO:0004521">
    <property type="term" value="F:RNA endonuclease activity"/>
    <property type="evidence" value="ECO:0007669"/>
    <property type="project" value="TreeGrafter"/>
</dbReference>
<dbReference type="HOGENOM" id="CLU_009673_5_1_2"/>
<dbReference type="CDD" id="cd16295">
    <property type="entry name" value="TTHA0252-CPSF-like_MBL-fold"/>
    <property type="match status" value="1"/>
</dbReference>
<evidence type="ECO:0000259" key="2">
    <source>
        <dbReference type="SMART" id="SM00849"/>
    </source>
</evidence>
<evidence type="ECO:0000313" key="4">
    <source>
        <dbReference type="EMBL" id="AEA12110.1"/>
    </source>
</evidence>
<dbReference type="InterPro" id="IPR050698">
    <property type="entry name" value="MBL"/>
</dbReference>
<sequence length="424" mass="46397">MRVKFLGGAGEVGRAAVLVKTATGSVLFDYGVNFDSQGRPVFPEHVRPKDLVAVVLSHAHLDHSGALPSLYVSVKIPIYATPLTMELSDVMYTDMIKLSGYYLPYTHEEVKATMESAIPLTYGEPVELAPDVTLTVYNAGHVPGSAISVLEAEGKTVVFTGDFNLRDTALLKGADVYNLPREPDVVVMEATYAAADHPPRQDLERDFVNTVREVVEGGGTVLIPSFALGRAQEILLTLVKHEVGPIYVDGLARQVNTIVGKYPHLLNDYDLYRKALEVAVEIPSAYVRKRAVGQEPSIIISPAGMLKGGASLYYFKKLAGDSRNAIILPSFQAPDTPGFEVLSRGEAFVDGTTIKVKARVEWFDFSAHSGRSELVEFIERFGAQSRIVLFHTEPSSALQFAKWMQARGRDNIYVPLAVGEELEL</sequence>
<dbReference type="GeneID" id="10360159"/>
<evidence type="ECO:0000313" key="5">
    <source>
        <dbReference type="Proteomes" id="UP000008138"/>
    </source>
</evidence>
<dbReference type="Pfam" id="PF16661">
    <property type="entry name" value="Lactamase_B_6"/>
    <property type="match status" value="1"/>
</dbReference>
<dbReference type="SUPFAM" id="SSF56281">
    <property type="entry name" value="Metallo-hydrolase/oxidoreductase"/>
    <property type="match status" value="1"/>
</dbReference>
<dbReference type="InterPro" id="IPR022712">
    <property type="entry name" value="Beta_Casp"/>
</dbReference>
<evidence type="ECO:0000259" key="3">
    <source>
        <dbReference type="SMART" id="SM01027"/>
    </source>
</evidence>
<gene>
    <name evidence="4" type="ordered locus">TUZN_0616</name>
</gene>
<dbReference type="Gene3D" id="3.40.50.10890">
    <property type="match status" value="1"/>
</dbReference>
<proteinExistence type="predicted"/>
<dbReference type="InterPro" id="IPR036866">
    <property type="entry name" value="RibonucZ/Hydroxyglut_hydro"/>
</dbReference>
<reference key="2">
    <citation type="submission" date="2011-03" db="EMBL/GenBank/DDBJ databases">
        <title>Complete genome sequence of the thermoacidophilic crenarchaeon Thermoproteus uzoniensis 768-20.</title>
        <authorList>
            <person name="Mardanov A.V."/>
            <person name="Gumerov V.M."/>
            <person name="Beletsky A.V."/>
            <person name="Prokofeva M.I."/>
            <person name="Bonch-Osmolovskaya E.A."/>
            <person name="Ravin N.V."/>
            <person name="Skryabin K.G."/>
        </authorList>
    </citation>
    <scope>NUCLEOTIDE SEQUENCE</scope>
    <source>
        <strain>768-20</strain>
    </source>
</reference>
<dbReference type="Proteomes" id="UP000008138">
    <property type="component" value="Chromosome"/>
</dbReference>
<dbReference type="InterPro" id="IPR011108">
    <property type="entry name" value="RMMBL"/>
</dbReference>